<dbReference type="Pfam" id="PF00271">
    <property type="entry name" value="Helicase_C"/>
    <property type="match status" value="1"/>
</dbReference>
<feature type="compositionally biased region" description="Polar residues" evidence="7">
    <location>
        <begin position="482"/>
        <end position="495"/>
    </location>
</feature>
<feature type="short sequence motif" description="Q motif" evidence="6">
    <location>
        <begin position="27"/>
        <end position="55"/>
    </location>
</feature>
<evidence type="ECO:0000256" key="4">
    <source>
        <dbReference type="ARBA" id="ARBA00022806"/>
    </source>
</evidence>
<feature type="compositionally biased region" description="Polar residues" evidence="7">
    <location>
        <begin position="518"/>
        <end position="527"/>
    </location>
</feature>
<dbReference type="CDD" id="cd17943">
    <property type="entry name" value="DEADc_DDX20"/>
    <property type="match status" value="1"/>
</dbReference>
<dbReference type="GO" id="GO:0005829">
    <property type="term" value="C:cytosol"/>
    <property type="evidence" value="ECO:0007669"/>
    <property type="project" value="TreeGrafter"/>
</dbReference>
<dbReference type="PANTHER" id="PTHR47959:SF1">
    <property type="entry name" value="ATP-DEPENDENT RNA HELICASE DBPA"/>
    <property type="match status" value="1"/>
</dbReference>
<evidence type="ECO:0000313" key="11">
    <source>
        <dbReference type="EMBL" id="TGZ53861.1"/>
    </source>
</evidence>
<dbReference type="InterPro" id="IPR050079">
    <property type="entry name" value="DEAD_box_RNA_helicase"/>
</dbReference>
<feature type="region of interest" description="Disordered" evidence="7">
    <location>
        <begin position="468"/>
        <end position="555"/>
    </location>
</feature>
<dbReference type="InterPro" id="IPR011545">
    <property type="entry name" value="DEAD/DEAH_box_helicase_dom"/>
</dbReference>
<dbReference type="SMART" id="SM00490">
    <property type="entry name" value="HELICc"/>
    <property type="match status" value="1"/>
</dbReference>
<feature type="domain" description="Helicase C-terminal" evidence="9">
    <location>
        <begin position="263"/>
        <end position="408"/>
    </location>
</feature>
<feature type="region of interest" description="Disordered" evidence="7">
    <location>
        <begin position="575"/>
        <end position="597"/>
    </location>
</feature>
<dbReference type="SUPFAM" id="SSF52540">
    <property type="entry name" value="P-loop containing nucleoside triphosphate hydrolases"/>
    <property type="match status" value="1"/>
</dbReference>
<dbReference type="GO" id="GO:0003676">
    <property type="term" value="F:nucleic acid binding"/>
    <property type="evidence" value="ECO:0007669"/>
    <property type="project" value="InterPro"/>
</dbReference>
<dbReference type="EC" id="3.6.4.13" evidence="1"/>
<dbReference type="Proteomes" id="UP000310200">
    <property type="component" value="Unassembled WGS sequence"/>
</dbReference>
<dbReference type="Pfam" id="PF12640">
    <property type="entry name" value="UPF0489"/>
    <property type="match status" value="1"/>
</dbReference>
<feature type="domain" description="DEAD-box RNA helicase Q" evidence="10">
    <location>
        <begin position="27"/>
        <end position="55"/>
    </location>
</feature>
<protein>
    <recommendedName>
        <fullName evidence="1">RNA helicase</fullName>
        <ecNumber evidence="1">3.6.4.13</ecNumber>
    </recommendedName>
</protein>
<comment type="caution">
    <text evidence="11">The sequence shown here is derived from an EMBL/GenBank/DDBJ whole genome shotgun (WGS) entry which is preliminary data.</text>
</comment>
<dbReference type="InterPro" id="IPR001650">
    <property type="entry name" value="Helicase_C-like"/>
</dbReference>
<dbReference type="InterPro" id="IPR014014">
    <property type="entry name" value="RNA_helicase_DEAD_Q_motif"/>
</dbReference>
<dbReference type="InterPro" id="IPR014001">
    <property type="entry name" value="Helicase_ATP-bd"/>
</dbReference>
<sequence>MRKMAQQIAHDVSKKQRTNDIKIEGDVTFFQMRLPQDILDGLMSAGFQKPSPIQLKAIPLGRCGFDLIVRAKSGTGKTLVFGIIALETLNLSIQSPQVLIIAPTREIAIQITHVIQAIGAKIEELRVEYFVGGMPLEEDKKKLSKCHVAVGAPGRIKHLIEKGFLHVSKVRLFVLDEADKLMEISFQKDINYIFSKLPSSKQIIASSATYPGDLETFLQTYMSSPVLTSPNIDGPILIGIRQFVAVVPAYPNAMKQVQTKVDELVKIFTKISFKQSLVFSNYQSRAQSVSNKINSLGFSSSYIAGNQDMTKRLEAIENLRNLECRIMLTTDLTARGIDIENVNMVVNLDIPNDPATYLHRIGRAGRYGSYGISITIISENELSSFKKLLASIGGLNFGLFKLDSDYTEDVWVDDTSAFEKIDLGSEKNLIKLPVIDKMILESKNGAPIKIPISEHILPSVASDTLSENDVANASTAKDEESNNVSLQSTASSDISSIERSDTPARDDECKVPKHMGINTLSSKNNVGNTSKIRKKRKSKNKKCHKTVSDDTPVRSRSNLDEEIKISSLFQHYAPGRTDSVANTSKESEETSTVKSAEENFKESKVVNSSSTSKNIYTFTITPSDDASLMEELNKDVVFKVALSDKENRELSDAEVENIVQYMKDSLIIKKEDDASISVSNCDKEDDNEKTFIQISQDTFSTKDSDFMHSLPINELDNSENDHIRIIVNNYLVTYGTKIIENDDNVCNDEESLLRVASKWKELLDFEINLLDNTYKDMTESFYKLLHEEHFSALKTFLNIQKRAFLCIFPELRNDEEVQDTYIYSASNSDNLLDMYTEIEDFKGRFYTLGTKFNAFFPYPINVDEHMPNLMMSNSEIEEYREALQYFRTCQNPNEKLLEIIDYIACLNETETCDVIRKIREQNLAFSEIKALLKETAERTAKDDELAEDVPPSKNLVSSKNDKLAKYAQMFKKQGLLENQDNGIGKYHETSEVDTPVTNAVNGKDSKTKKVQEVYSNKVTVASQNKHEIQNTNGVYTNTISDQRHENIEVRQMDEETVEETYGTSSESSFILSEKDVTYSNYTDKVALNNGQKASPTSSSSQKSSRENIQQSKVKTVQTKYTPVQTNNIVYNNLNEFSKHDKHLTSHTRDPKDSVGIDNSVTSTRYSRITNSRANVNAKKTPQPLSNPAQSFPWIPNSNLHYNLEEQACSSNQIYHDQWNERVPAYPCSSGTYAQSSRFNRTPRYLEQKTNDRSANLGDHGLGNDLVNDVYSCEADVERFLSSLRRQTDQLHLEIYKSQMFENLIMSALPPRSRDMSYTRKHFKRTPVYVVEDHDEVLPYIYRCMGSKHLPFEGNTFVHLDSHPDMLIPKEMPADAVWDKDRLFSEISIENWILPAVYAGHLKNLIWVKPPWANQMTDGILTFLIGKHKETGVIRKTIEIDMDINIDIS</sequence>
<feature type="compositionally biased region" description="Polar residues" evidence="7">
    <location>
        <begin position="1106"/>
        <end position="1115"/>
    </location>
</feature>
<keyword evidence="12" id="KW-1185">Reference proteome</keyword>
<reference evidence="11 12" key="1">
    <citation type="journal article" date="2019" name="Philos. Trans. R. Soc. Lond., B, Biol. Sci.">
        <title>Ant behaviour and brain gene expression of defending hosts depend on the ecological success of the intruding social parasite.</title>
        <authorList>
            <person name="Kaur R."/>
            <person name="Stoldt M."/>
            <person name="Jongepier E."/>
            <person name="Feldmeyer B."/>
            <person name="Menzel F."/>
            <person name="Bornberg-Bauer E."/>
            <person name="Foitzik S."/>
        </authorList>
    </citation>
    <scope>NUCLEOTIDE SEQUENCE [LARGE SCALE GENOMIC DNA]</scope>
    <source>
        <tissue evidence="11">Whole body</tissue>
    </source>
</reference>
<dbReference type="PROSITE" id="PS00039">
    <property type="entry name" value="DEAD_ATP_HELICASE"/>
    <property type="match status" value="1"/>
</dbReference>
<dbReference type="EMBL" id="QBLH01000889">
    <property type="protein sequence ID" value="TGZ53861.1"/>
    <property type="molecule type" value="Genomic_DNA"/>
</dbReference>
<gene>
    <name evidence="11" type="ORF">DBV15_01815</name>
</gene>
<dbReference type="SMART" id="SM00487">
    <property type="entry name" value="DEXDc"/>
    <property type="match status" value="1"/>
</dbReference>
<feature type="compositionally biased region" description="Basic and acidic residues" evidence="7">
    <location>
        <begin position="546"/>
        <end position="555"/>
    </location>
</feature>
<dbReference type="PROSITE" id="PS51195">
    <property type="entry name" value="Q_MOTIF"/>
    <property type="match status" value="1"/>
</dbReference>
<dbReference type="GO" id="GO:0010468">
    <property type="term" value="P:regulation of gene expression"/>
    <property type="evidence" value="ECO:0007669"/>
    <property type="project" value="UniProtKB-ARBA"/>
</dbReference>
<dbReference type="GO" id="GO:0005524">
    <property type="term" value="F:ATP binding"/>
    <property type="evidence" value="ECO:0007669"/>
    <property type="project" value="UniProtKB-KW"/>
</dbReference>
<evidence type="ECO:0000256" key="3">
    <source>
        <dbReference type="ARBA" id="ARBA00022801"/>
    </source>
</evidence>
<evidence type="ECO:0000256" key="2">
    <source>
        <dbReference type="ARBA" id="ARBA00022741"/>
    </source>
</evidence>
<keyword evidence="5" id="KW-0067">ATP-binding</keyword>
<keyword evidence="2" id="KW-0547">Nucleotide-binding</keyword>
<dbReference type="InterPro" id="IPR000629">
    <property type="entry name" value="RNA-helicase_DEAD-box_CS"/>
</dbReference>
<dbReference type="PROSITE" id="PS51194">
    <property type="entry name" value="HELICASE_CTER"/>
    <property type="match status" value="1"/>
</dbReference>
<evidence type="ECO:0000259" key="8">
    <source>
        <dbReference type="PROSITE" id="PS51192"/>
    </source>
</evidence>
<evidence type="ECO:0000256" key="1">
    <source>
        <dbReference type="ARBA" id="ARBA00012552"/>
    </source>
</evidence>
<accession>A0A4S2KV84</accession>
<feature type="compositionally biased region" description="Basic residues" evidence="7">
    <location>
        <begin position="531"/>
        <end position="545"/>
    </location>
</feature>
<evidence type="ECO:0000313" key="12">
    <source>
        <dbReference type="Proteomes" id="UP000310200"/>
    </source>
</evidence>
<dbReference type="PANTHER" id="PTHR47959">
    <property type="entry name" value="ATP-DEPENDENT RNA HELICASE RHLE-RELATED"/>
    <property type="match status" value="1"/>
</dbReference>
<feature type="region of interest" description="Disordered" evidence="7">
    <location>
        <begin position="1087"/>
        <end position="1115"/>
    </location>
</feature>
<evidence type="ECO:0000259" key="10">
    <source>
        <dbReference type="PROSITE" id="PS51195"/>
    </source>
</evidence>
<dbReference type="STRING" id="300112.A0A4S2KV84"/>
<proteinExistence type="predicted"/>
<keyword evidence="3" id="KW-0378">Hydrolase</keyword>
<dbReference type="InterPro" id="IPR027417">
    <property type="entry name" value="P-loop_NTPase"/>
</dbReference>
<feature type="compositionally biased region" description="Basic and acidic residues" evidence="7">
    <location>
        <begin position="496"/>
        <end position="511"/>
    </location>
</feature>
<dbReference type="GO" id="GO:0003724">
    <property type="term" value="F:RNA helicase activity"/>
    <property type="evidence" value="ECO:0007669"/>
    <property type="project" value="UniProtKB-EC"/>
</dbReference>
<name>A0A4S2KV84_9HYME</name>
<evidence type="ECO:0000256" key="5">
    <source>
        <dbReference type="ARBA" id="ARBA00022840"/>
    </source>
</evidence>
<evidence type="ECO:0000256" key="6">
    <source>
        <dbReference type="PROSITE-ProRule" id="PRU00552"/>
    </source>
</evidence>
<dbReference type="CDD" id="cd18787">
    <property type="entry name" value="SF2_C_DEAD"/>
    <property type="match status" value="1"/>
</dbReference>
<evidence type="ECO:0000256" key="7">
    <source>
        <dbReference type="SAM" id="MobiDB-lite"/>
    </source>
</evidence>
<dbReference type="GO" id="GO:0016787">
    <property type="term" value="F:hydrolase activity"/>
    <property type="evidence" value="ECO:0007669"/>
    <property type="project" value="UniProtKB-KW"/>
</dbReference>
<evidence type="ECO:0000259" key="9">
    <source>
        <dbReference type="PROSITE" id="PS51194"/>
    </source>
</evidence>
<dbReference type="InterPro" id="IPR024131">
    <property type="entry name" value="UPF0489"/>
</dbReference>
<keyword evidence="4" id="KW-0347">Helicase</keyword>
<organism evidence="11 12">
    <name type="scientific">Temnothorax longispinosus</name>
    <dbReference type="NCBI Taxonomy" id="300112"/>
    <lineage>
        <taxon>Eukaryota</taxon>
        <taxon>Metazoa</taxon>
        <taxon>Ecdysozoa</taxon>
        <taxon>Arthropoda</taxon>
        <taxon>Hexapoda</taxon>
        <taxon>Insecta</taxon>
        <taxon>Pterygota</taxon>
        <taxon>Neoptera</taxon>
        <taxon>Endopterygota</taxon>
        <taxon>Hymenoptera</taxon>
        <taxon>Apocrita</taxon>
        <taxon>Aculeata</taxon>
        <taxon>Formicoidea</taxon>
        <taxon>Formicidae</taxon>
        <taxon>Myrmicinae</taxon>
        <taxon>Temnothorax</taxon>
    </lineage>
</organism>
<dbReference type="Pfam" id="PF00270">
    <property type="entry name" value="DEAD"/>
    <property type="match status" value="1"/>
</dbReference>
<feature type="domain" description="Helicase ATP-binding" evidence="8">
    <location>
        <begin position="58"/>
        <end position="228"/>
    </location>
</feature>
<dbReference type="Gene3D" id="3.40.50.300">
    <property type="entry name" value="P-loop containing nucleotide triphosphate hydrolases"/>
    <property type="match status" value="2"/>
</dbReference>
<dbReference type="PROSITE" id="PS51192">
    <property type="entry name" value="HELICASE_ATP_BIND_1"/>
    <property type="match status" value="1"/>
</dbReference>